<dbReference type="PANTHER" id="PTHR45444">
    <property type="entry name" value="XANTHINE DEHYDROGENASE"/>
    <property type="match status" value="1"/>
</dbReference>
<dbReference type="PANTHER" id="PTHR45444:SF3">
    <property type="entry name" value="XANTHINE DEHYDROGENASE"/>
    <property type="match status" value="1"/>
</dbReference>
<dbReference type="Proteomes" id="UP000228934">
    <property type="component" value="Unassembled WGS sequence"/>
</dbReference>
<dbReference type="InterPro" id="IPR000674">
    <property type="entry name" value="Ald_Oxase/Xan_DH_a/b"/>
</dbReference>
<keyword evidence="4" id="KW-1185">Reference proteome</keyword>
<dbReference type="SMART" id="SM01092">
    <property type="entry name" value="CO_deh_flav_C"/>
    <property type="match status" value="1"/>
</dbReference>
<organism evidence="3 4">
    <name type="scientific">Aquarana catesbeiana</name>
    <name type="common">American bullfrog</name>
    <name type="synonym">Rana catesbeiana</name>
    <dbReference type="NCBI Taxonomy" id="8400"/>
    <lineage>
        <taxon>Eukaryota</taxon>
        <taxon>Metazoa</taxon>
        <taxon>Chordata</taxon>
        <taxon>Craniata</taxon>
        <taxon>Vertebrata</taxon>
        <taxon>Euteleostomi</taxon>
        <taxon>Amphibia</taxon>
        <taxon>Batrachia</taxon>
        <taxon>Anura</taxon>
        <taxon>Neobatrachia</taxon>
        <taxon>Ranoidea</taxon>
        <taxon>Ranidae</taxon>
        <taxon>Aquarana</taxon>
    </lineage>
</organism>
<name>A0A2G9RJI9_AQUCT</name>
<evidence type="ECO:0000259" key="2">
    <source>
        <dbReference type="SMART" id="SM01092"/>
    </source>
</evidence>
<dbReference type="InterPro" id="IPR016208">
    <property type="entry name" value="Ald_Oxase/xanthine_DH-like"/>
</dbReference>
<dbReference type="Gene3D" id="3.30.365.10">
    <property type="entry name" value="Aldehyde oxidase/xanthine dehydrogenase, molybdopterin binding domain"/>
    <property type="match status" value="1"/>
</dbReference>
<sequence>WEFVSAFRQVQRWGSTAPADVAAMRVVLKEDSDLIMSMNIYYGGSESACMFAKHVSEMLVGRRWGEAMLDEACKLFLEEIPLHESAFFGMVEYERTLAISFLFQFYLQVSKELKTTMNFPHYDETDTTYSSKSVTEFKPRTSNGFVTNNAEHMNHLYEDKEPVNFPPHVLQTITEEEFDDEDTYIVEGELFLTLVTSNRHHAKIISITTEDALKLPGVVDVITSADVPGISNSNLFAGNEATYIGQAICAVVANTQDRANIGAQRVRVEYEDLEPVILSVQDSIKHNSFFEPLRKLEYGNIDEAFGSVHHILEGKYP</sequence>
<feature type="non-terminal residue" evidence="3">
    <location>
        <position position="1"/>
    </location>
</feature>
<dbReference type="InterPro" id="IPR036683">
    <property type="entry name" value="CO_DH_flav_C_dom_sf"/>
</dbReference>
<dbReference type="SUPFAM" id="SSF54665">
    <property type="entry name" value="CO dehydrogenase molybdoprotein N-domain-like"/>
    <property type="match status" value="1"/>
</dbReference>
<reference evidence="4" key="1">
    <citation type="journal article" date="2017" name="Nat. Commun.">
        <title>The North American bullfrog draft genome provides insight into hormonal regulation of long noncoding RNA.</title>
        <authorList>
            <person name="Hammond S.A."/>
            <person name="Warren R.L."/>
            <person name="Vandervalk B.P."/>
            <person name="Kucuk E."/>
            <person name="Khan H."/>
            <person name="Gibb E.A."/>
            <person name="Pandoh P."/>
            <person name="Kirk H."/>
            <person name="Zhao Y."/>
            <person name="Jones M."/>
            <person name="Mungall A.J."/>
            <person name="Coope R."/>
            <person name="Pleasance S."/>
            <person name="Moore R.A."/>
            <person name="Holt R.A."/>
            <person name="Round J.M."/>
            <person name="Ohora S."/>
            <person name="Walle B.V."/>
            <person name="Veldhoen N."/>
            <person name="Helbing C.C."/>
            <person name="Birol I."/>
        </authorList>
    </citation>
    <scope>NUCLEOTIDE SEQUENCE [LARGE SCALE GENOMIC DNA]</scope>
</reference>
<evidence type="ECO:0008006" key="5">
    <source>
        <dbReference type="Google" id="ProtNLM"/>
    </source>
</evidence>
<dbReference type="FunFam" id="3.90.1170.50:FF:000001">
    <property type="entry name" value="Aldehyde oxidase 1"/>
    <property type="match status" value="1"/>
</dbReference>
<proteinExistence type="predicted"/>
<dbReference type="OrthoDB" id="9890660at2759"/>
<dbReference type="InterPro" id="IPR005107">
    <property type="entry name" value="CO_DH_flav_C"/>
</dbReference>
<dbReference type="GO" id="GO:0016491">
    <property type="term" value="F:oxidoreductase activity"/>
    <property type="evidence" value="ECO:0007669"/>
    <property type="project" value="InterPro"/>
</dbReference>
<evidence type="ECO:0000259" key="1">
    <source>
        <dbReference type="SMART" id="SM01008"/>
    </source>
</evidence>
<evidence type="ECO:0000313" key="4">
    <source>
        <dbReference type="Proteomes" id="UP000228934"/>
    </source>
</evidence>
<dbReference type="AlphaFoldDB" id="A0A2G9RJI9"/>
<dbReference type="Pfam" id="PF03450">
    <property type="entry name" value="CO_deh_flav_C"/>
    <property type="match status" value="1"/>
</dbReference>
<dbReference type="GO" id="GO:0005506">
    <property type="term" value="F:iron ion binding"/>
    <property type="evidence" value="ECO:0007669"/>
    <property type="project" value="InterPro"/>
</dbReference>
<dbReference type="EMBL" id="KV938373">
    <property type="protein sequence ID" value="PIO28047.1"/>
    <property type="molecule type" value="Genomic_DNA"/>
</dbReference>
<protein>
    <recommendedName>
        <fullName evidence="5">Aldehyde oxidase/xanthine dehydrogenase a/b hammerhead domain-containing protein</fullName>
    </recommendedName>
</protein>
<feature type="domain" description="CO dehydrogenase flavoprotein C-terminal" evidence="2">
    <location>
        <begin position="5"/>
        <end position="109"/>
    </location>
</feature>
<accession>A0A2G9RJI9</accession>
<dbReference type="SMART" id="SM01008">
    <property type="entry name" value="Ald_Xan_dh_C"/>
    <property type="match status" value="1"/>
</dbReference>
<dbReference type="InterPro" id="IPR036856">
    <property type="entry name" value="Ald_Oxase/Xan_DH_a/b_sf"/>
</dbReference>
<dbReference type="SUPFAM" id="SSF55447">
    <property type="entry name" value="CO dehydrogenase flavoprotein C-terminal domain-like"/>
    <property type="match status" value="1"/>
</dbReference>
<gene>
    <name evidence="3" type="ORF">AB205_0003060</name>
</gene>
<dbReference type="Gene3D" id="3.30.390.50">
    <property type="entry name" value="CO dehydrogenase flavoprotein, C-terminal domain"/>
    <property type="match status" value="1"/>
</dbReference>
<dbReference type="Gene3D" id="3.90.1170.50">
    <property type="entry name" value="Aldehyde oxidase/xanthine dehydrogenase, a/b hammerhead"/>
    <property type="match status" value="1"/>
</dbReference>
<dbReference type="Pfam" id="PF01315">
    <property type="entry name" value="Ald_Xan_dh_C"/>
    <property type="match status" value="1"/>
</dbReference>
<feature type="domain" description="Aldehyde oxidase/xanthine dehydrogenase a/b hammerhead" evidence="1">
    <location>
        <begin position="173"/>
        <end position="274"/>
    </location>
</feature>
<evidence type="ECO:0000313" key="3">
    <source>
        <dbReference type="EMBL" id="PIO28047.1"/>
    </source>
</evidence>